<dbReference type="Proteomes" id="UP000182658">
    <property type="component" value="Unassembled WGS sequence"/>
</dbReference>
<evidence type="ECO:0000313" key="9">
    <source>
        <dbReference type="EMBL" id="OIW29398.1"/>
    </source>
</evidence>
<feature type="transmembrane region" description="Helical" evidence="7">
    <location>
        <begin position="418"/>
        <end position="440"/>
    </location>
</feature>
<dbReference type="GO" id="GO:0022857">
    <property type="term" value="F:transmembrane transporter activity"/>
    <property type="evidence" value="ECO:0007669"/>
    <property type="project" value="InterPro"/>
</dbReference>
<dbReference type="OrthoDB" id="4139357at2759"/>
<dbReference type="InterPro" id="IPR010573">
    <property type="entry name" value="MFS_Str1/Tri12-like"/>
</dbReference>
<dbReference type="InParanoid" id="A0A1J7IPJ0"/>
<feature type="transmembrane region" description="Helical" evidence="7">
    <location>
        <begin position="176"/>
        <end position="198"/>
    </location>
</feature>
<sequence length="597" mass="64224">MAVTLSSGTAAELSDHSNEKGTQHVESDLQNGGMESLHGEDYPDAKLSKETILACIAIAGQINAYIMTLLIPSTILPYINAELGPDPNYTWITVCWQLGASVIVSIGGRLSDIFGRRYFMMTGAIISIVGCLVGATGKSIGQMIASGALFGIGSGFQELCYACIQEMIPNKYRLVGVGLLDVSLAIAFVSPIISYAFIAYQPSVGWRAAYWYMFSWHMAAFILLVLFYKPPDFGMKHRRDGKTKRQLLAELDYVGVFLFTAGGTLFLLGVNFGGRTYAWSHPAVIAPIVVGLASFVALGFWDCYADLKYPLLPPKLFKKVREFDMVIVVCFVGGMLYYSMNVLWPRESQLFFVPADQPILRGVYATIFSCGTWIAALVTIFVCARLHHERWQLIFFMIAQTALIGSLASVGLNDKAQAIVTIVIGAAMVTPPQLISFTMLSFGLDDQNDIGVAVGLAGTFRLMGGAVATAIYTAILSSRFTEVLPSQMTDAINSAGVPFSEQLLASLVAAGQANTAAAYKAVKGITPALASAAALATKLAYVQAFKLVYLVAIGFGVAAIIAAMCTTSTDRAKKNNERAVILKNEVKGSGEEMSKVV</sequence>
<feature type="transmembrane region" description="Helical" evidence="7">
    <location>
        <begin position="325"/>
        <end position="344"/>
    </location>
</feature>
<evidence type="ECO:0000256" key="7">
    <source>
        <dbReference type="SAM" id="Phobius"/>
    </source>
</evidence>
<evidence type="ECO:0000256" key="3">
    <source>
        <dbReference type="ARBA" id="ARBA00022692"/>
    </source>
</evidence>
<feature type="transmembrane region" description="Helical" evidence="7">
    <location>
        <begin position="547"/>
        <end position="565"/>
    </location>
</feature>
<accession>A0A1J7IPJ0</accession>
<feature type="transmembrane region" description="Helical" evidence="7">
    <location>
        <begin position="284"/>
        <end position="304"/>
    </location>
</feature>
<dbReference type="AlphaFoldDB" id="A0A1J7IPJ0"/>
<evidence type="ECO:0000256" key="4">
    <source>
        <dbReference type="ARBA" id="ARBA00022989"/>
    </source>
</evidence>
<feature type="domain" description="Major facilitator superfamily (MFS) profile" evidence="8">
    <location>
        <begin position="52"/>
        <end position="523"/>
    </location>
</feature>
<dbReference type="InterPro" id="IPR036259">
    <property type="entry name" value="MFS_trans_sf"/>
</dbReference>
<keyword evidence="4 7" id="KW-1133">Transmembrane helix</keyword>
<feature type="transmembrane region" description="Helical" evidence="7">
    <location>
        <begin position="393"/>
        <end position="412"/>
    </location>
</feature>
<evidence type="ECO:0000256" key="5">
    <source>
        <dbReference type="ARBA" id="ARBA00023136"/>
    </source>
</evidence>
<dbReference type="PROSITE" id="PS00216">
    <property type="entry name" value="SUGAR_TRANSPORT_1"/>
    <property type="match status" value="1"/>
</dbReference>
<dbReference type="PANTHER" id="PTHR23501">
    <property type="entry name" value="MAJOR FACILITATOR SUPERFAMILY"/>
    <property type="match status" value="1"/>
</dbReference>
<proteinExistence type="predicted"/>
<feature type="transmembrane region" description="Helical" evidence="7">
    <location>
        <begin position="210"/>
        <end position="230"/>
    </location>
</feature>
<reference evidence="9 10" key="1">
    <citation type="submission" date="2016-10" db="EMBL/GenBank/DDBJ databases">
        <title>Draft genome sequence of Coniochaeta ligniaria NRRL30616, a lignocellulolytic fungus for bioabatement of inhibitors in plant biomass hydrolysates.</title>
        <authorList>
            <consortium name="DOE Joint Genome Institute"/>
            <person name="Jimenez D.J."/>
            <person name="Hector R.E."/>
            <person name="Riley R."/>
            <person name="Sun H."/>
            <person name="Grigoriev I.V."/>
            <person name="Van Elsas J.D."/>
            <person name="Nichols N.N."/>
        </authorList>
    </citation>
    <scope>NUCLEOTIDE SEQUENCE [LARGE SCALE GENOMIC DNA]</scope>
    <source>
        <strain evidence="9 10">NRRL 30616</strain>
    </source>
</reference>
<feature type="transmembrane region" description="Helical" evidence="7">
    <location>
        <begin position="251"/>
        <end position="272"/>
    </location>
</feature>
<gene>
    <name evidence="9" type="ORF">CONLIGDRAFT_324463</name>
</gene>
<dbReference type="SUPFAM" id="SSF103473">
    <property type="entry name" value="MFS general substrate transporter"/>
    <property type="match status" value="1"/>
</dbReference>
<keyword evidence="10" id="KW-1185">Reference proteome</keyword>
<keyword evidence="5 7" id="KW-0472">Membrane</keyword>
<feature type="transmembrane region" description="Helical" evidence="7">
    <location>
        <begin position="452"/>
        <end position="475"/>
    </location>
</feature>
<dbReference type="InterPro" id="IPR005829">
    <property type="entry name" value="Sugar_transporter_CS"/>
</dbReference>
<feature type="transmembrane region" description="Helical" evidence="7">
    <location>
        <begin position="364"/>
        <end position="386"/>
    </location>
</feature>
<comment type="subcellular location">
    <subcellularLocation>
        <location evidence="1">Membrane</location>
        <topology evidence="1">Multi-pass membrane protein</topology>
    </subcellularLocation>
</comment>
<feature type="transmembrane region" description="Helical" evidence="7">
    <location>
        <begin position="118"/>
        <end position="137"/>
    </location>
</feature>
<keyword evidence="2" id="KW-0813">Transport</keyword>
<keyword evidence="3 7" id="KW-0812">Transmembrane</keyword>
<name>A0A1J7IPJ0_9PEZI</name>
<feature type="transmembrane region" description="Helical" evidence="7">
    <location>
        <begin position="143"/>
        <end position="164"/>
    </location>
</feature>
<dbReference type="InterPro" id="IPR020846">
    <property type="entry name" value="MFS_dom"/>
</dbReference>
<dbReference type="GO" id="GO:0005886">
    <property type="term" value="C:plasma membrane"/>
    <property type="evidence" value="ECO:0007669"/>
    <property type="project" value="TreeGrafter"/>
</dbReference>
<dbReference type="Gene3D" id="1.20.1250.20">
    <property type="entry name" value="MFS general substrate transporter like domains"/>
    <property type="match status" value="1"/>
</dbReference>
<organism evidence="9 10">
    <name type="scientific">Coniochaeta ligniaria NRRL 30616</name>
    <dbReference type="NCBI Taxonomy" id="1408157"/>
    <lineage>
        <taxon>Eukaryota</taxon>
        <taxon>Fungi</taxon>
        <taxon>Dikarya</taxon>
        <taxon>Ascomycota</taxon>
        <taxon>Pezizomycotina</taxon>
        <taxon>Sordariomycetes</taxon>
        <taxon>Sordariomycetidae</taxon>
        <taxon>Coniochaetales</taxon>
        <taxon>Coniochaetaceae</taxon>
        <taxon>Coniochaeta</taxon>
    </lineage>
</organism>
<feature type="transmembrane region" description="Helical" evidence="7">
    <location>
        <begin position="88"/>
        <end position="106"/>
    </location>
</feature>
<evidence type="ECO:0000259" key="8">
    <source>
        <dbReference type="PROSITE" id="PS50850"/>
    </source>
</evidence>
<evidence type="ECO:0000256" key="1">
    <source>
        <dbReference type="ARBA" id="ARBA00004141"/>
    </source>
</evidence>
<dbReference type="PANTHER" id="PTHR23501:SF109">
    <property type="entry name" value="MAJOR FACILITATOR SUPERFAMILY (MFS) PROFILE DOMAIN-CONTAINING PROTEIN-RELATED"/>
    <property type="match status" value="1"/>
</dbReference>
<evidence type="ECO:0000256" key="6">
    <source>
        <dbReference type="SAM" id="MobiDB-lite"/>
    </source>
</evidence>
<feature type="region of interest" description="Disordered" evidence="6">
    <location>
        <begin position="1"/>
        <end position="33"/>
    </location>
</feature>
<feature type="transmembrane region" description="Helical" evidence="7">
    <location>
        <begin position="52"/>
        <end position="76"/>
    </location>
</feature>
<dbReference type="Pfam" id="PF06609">
    <property type="entry name" value="TRI12"/>
    <property type="match status" value="1"/>
</dbReference>
<evidence type="ECO:0000313" key="10">
    <source>
        <dbReference type="Proteomes" id="UP000182658"/>
    </source>
</evidence>
<evidence type="ECO:0000256" key="2">
    <source>
        <dbReference type="ARBA" id="ARBA00022448"/>
    </source>
</evidence>
<feature type="compositionally biased region" description="Basic and acidic residues" evidence="6">
    <location>
        <begin position="13"/>
        <end position="27"/>
    </location>
</feature>
<dbReference type="EMBL" id="KV875097">
    <property type="protein sequence ID" value="OIW29398.1"/>
    <property type="molecule type" value="Genomic_DNA"/>
</dbReference>
<protein>
    <submittedName>
        <fullName evidence="9">MFS general substrate transporter</fullName>
    </submittedName>
</protein>
<dbReference type="PROSITE" id="PS50850">
    <property type="entry name" value="MFS"/>
    <property type="match status" value="1"/>
</dbReference>